<feature type="transmembrane region" description="Helical" evidence="5">
    <location>
        <begin position="192"/>
        <end position="213"/>
    </location>
</feature>
<feature type="transmembrane region" description="Helical" evidence="5">
    <location>
        <begin position="247"/>
        <end position="267"/>
    </location>
</feature>
<evidence type="ECO:0000256" key="5">
    <source>
        <dbReference type="RuleBase" id="RU363032"/>
    </source>
</evidence>
<feature type="transmembrane region" description="Helical" evidence="5">
    <location>
        <begin position="105"/>
        <end position="129"/>
    </location>
</feature>
<evidence type="ECO:0000256" key="4">
    <source>
        <dbReference type="ARBA" id="ARBA00023136"/>
    </source>
</evidence>
<feature type="transmembrane region" description="Helical" evidence="5">
    <location>
        <begin position="149"/>
        <end position="171"/>
    </location>
</feature>
<evidence type="ECO:0000313" key="8">
    <source>
        <dbReference type="Proteomes" id="UP000030635"/>
    </source>
</evidence>
<dbReference type="InterPro" id="IPR017664">
    <property type="entry name" value="AminoethylPonate_ABC_perm-1"/>
</dbReference>
<keyword evidence="3 5" id="KW-1133">Transmembrane helix</keyword>
<dbReference type="STRING" id="1561.NPD11_2310"/>
<dbReference type="RefSeq" id="WP_242851914.1">
    <property type="nucleotide sequence ID" value="NZ_CP006905.1"/>
</dbReference>
<dbReference type="PANTHER" id="PTHR43496:SF1">
    <property type="entry name" value="POLYGALACTURONAN_RHAMNOGALACTURONAN TRANSPORT SYSTEM PERMEASE PROTEIN YTEP"/>
    <property type="match status" value="1"/>
</dbReference>
<sequence>MNGLIKSGGRDYEALLKKILIIIMVTLLVVFILIPVTMLLFTLTKDKSGNYIGFKNVIEYLTSLGFRLSLKNSLFISSISTIISIILAFLYAYGITRTNIKLKGIYHSFALLPIFAPTMLYGIALIYLFGNKGFVTMNLGINLELYGPFGIIISEIIYTFPQCFLILYMALKNTDNRLYEAAETLGISKVKQFFYVTLPGIKYSLISAIFVAFTLSFTDFGAPKIVGGSFNVLATDIYKQVVGQNNIPMGATVGMILIIPSLLSFVIDRITNNKVKNSAANGELSPFKIKENKLRDGLFFVFNSLIALSFLIMIIVVFLAAFIKVWPYNLSLTLDHFNFNTGSGDGFRSYLNSIIVALLTAVIGTVITFINSYLIEKVKEFKILRNISYFLSIVPLSLPGLVIGISYIVFFNNPNNPFNFLYGTVAIVVIGNIIHFYSVPFISSTSNLKKLSNNFEEAAKTLNISFYKTILKATIPMSLEGILENFMYFFTNSMVTISAVVFLYSPKFMLATISIVNLDDAGNTAGAAALASLIILTNIIARIIYECLIKLIRKNKEKKMKNV</sequence>
<feature type="transmembrane region" description="Helical" evidence="5">
    <location>
        <begin position="298"/>
        <end position="323"/>
    </location>
</feature>
<dbReference type="eggNOG" id="COG1178">
    <property type="taxonomic scope" value="Bacteria"/>
</dbReference>
<dbReference type="CDD" id="cd06261">
    <property type="entry name" value="TM_PBP2"/>
    <property type="match status" value="2"/>
</dbReference>
<organism evidence="7 8">
    <name type="scientific">Clostridium baratii str. Sullivan</name>
    <dbReference type="NCBI Taxonomy" id="1415775"/>
    <lineage>
        <taxon>Bacteria</taxon>
        <taxon>Bacillati</taxon>
        <taxon>Bacillota</taxon>
        <taxon>Clostridia</taxon>
        <taxon>Eubacteriales</taxon>
        <taxon>Clostridiaceae</taxon>
        <taxon>Clostridium</taxon>
    </lineage>
</organism>
<proteinExistence type="inferred from homology"/>
<dbReference type="PROSITE" id="PS50928">
    <property type="entry name" value="ABC_TM1"/>
    <property type="match status" value="2"/>
</dbReference>
<dbReference type="HOGENOM" id="CLU_021838_1_2_9"/>
<dbReference type="PANTHER" id="PTHR43496">
    <property type="entry name" value="PROTEIN LPLB"/>
    <property type="match status" value="1"/>
</dbReference>
<keyword evidence="8" id="KW-1185">Reference proteome</keyword>
<dbReference type="Gene3D" id="1.10.3720.10">
    <property type="entry name" value="MetI-like"/>
    <property type="match status" value="2"/>
</dbReference>
<dbReference type="NCBIfam" id="TIGR03262">
    <property type="entry name" value="PhnU2"/>
    <property type="match status" value="1"/>
</dbReference>
<dbReference type="SUPFAM" id="SSF161098">
    <property type="entry name" value="MetI-like"/>
    <property type="match status" value="2"/>
</dbReference>
<dbReference type="Proteomes" id="UP000030635">
    <property type="component" value="Chromosome"/>
</dbReference>
<feature type="transmembrane region" description="Helical" evidence="5">
    <location>
        <begin position="525"/>
        <end position="545"/>
    </location>
</feature>
<keyword evidence="2 5" id="KW-0812">Transmembrane</keyword>
<reference evidence="7 8" key="1">
    <citation type="journal article" date="2015" name="Infect. Genet. Evol.">
        <title>Genomic sequences of six botulinum neurotoxin-producing strains representing three clostridial species illustrate the mobility and diversity of botulinum neurotoxin genes.</title>
        <authorList>
            <person name="Smith T.J."/>
            <person name="Hill K.K."/>
            <person name="Xie G."/>
            <person name="Foley B.T."/>
            <person name="Williamson C.H."/>
            <person name="Foster J.T."/>
            <person name="Johnson S.L."/>
            <person name="Chertkov O."/>
            <person name="Teshima H."/>
            <person name="Gibbons H.S."/>
            <person name="Johnsky L.A."/>
            <person name="Karavis M.A."/>
            <person name="Smith L.A."/>
        </authorList>
    </citation>
    <scope>NUCLEOTIDE SEQUENCE [LARGE SCALE GENOMIC DNA]</scope>
    <source>
        <strain evidence="7">Sullivan</strain>
    </source>
</reference>
<comment type="subcellular location">
    <subcellularLocation>
        <location evidence="5">Cell membrane</location>
        <topology evidence="5">Multi-pass membrane protein</topology>
    </subcellularLocation>
    <subcellularLocation>
        <location evidence="1">Membrane</location>
        <topology evidence="1">Multi-pass membrane protein</topology>
    </subcellularLocation>
</comment>
<evidence type="ECO:0000313" key="7">
    <source>
        <dbReference type="EMBL" id="AIY82596.1"/>
    </source>
</evidence>
<dbReference type="KEGG" id="cbv:U729_680"/>
<feature type="transmembrane region" description="Helical" evidence="5">
    <location>
        <begin position="74"/>
        <end position="93"/>
    </location>
</feature>
<dbReference type="EMBL" id="CP006905">
    <property type="protein sequence ID" value="AIY82596.1"/>
    <property type="molecule type" value="Genomic_DNA"/>
</dbReference>
<protein>
    <submittedName>
        <fullName evidence="7">Putative 2-aminoethylphosphonate ABC transporter, permease protein</fullName>
    </submittedName>
</protein>
<comment type="similarity">
    <text evidence="5">Belongs to the binding-protein-dependent transport system permease family.</text>
</comment>
<keyword evidence="4 5" id="KW-0472">Membrane</keyword>
<feature type="transmembrane region" description="Helical" evidence="5">
    <location>
        <begin position="486"/>
        <end position="505"/>
    </location>
</feature>
<gene>
    <name evidence="7" type="ORF">U729_680</name>
</gene>
<feature type="transmembrane region" description="Helical" evidence="5">
    <location>
        <begin position="387"/>
        <end position="408"/>
    </location>
</feature>
<feature type="domain" description="ABC transmembrane type-1" evidence="6">
    <location>
        <begin position="70"/>
        <end position="268"/>
    </location>
</feature>
<name>A0A0A7FUR8_9CLOT</name>
<feature type="transmembrane region" description="Helical" evidence="5">
    <location>
        <begin position="350"/>
        <end position="375"/>
    </location>
</feature>
<dbReference type="GO" id="GO:0055085">
    <property type="term" value="P:transmembrane transport"/>
    <property type="evidence" value="ECO:0007669"/>
    <property type="project" value="InterPro"/>
</dbReference>
<evidence type="ECO:0000256" key="3">
    <source>
        <dbReference type="ARBA" id="ARBA00022989"/>
    </source>
</evidence>
<feature type="transmembrane region" description="Helical" evidence="5">
    <location>
        <begin position="20"/>
        <end position="41"/>
    </location>
</feature>
<evidence type="ECO:0000256" key="2">
    <source>
        <dbReference type="ARBA" id="ARBA00022692"/>
    </source>
</evidence>
<dbReference type="InterPro" id="IPR035906">
    <property type="entry name" value="MetI-like_sf"/>
</dbReference>
<dbReference type="AlphaFoldDB" id="A0A0A7FUR8"/>
<keyword evidence="5" id="KW-0813">Transport</keyword>
<feature type="domain" description="ABC transmembrane type-1" evidence="6">
    <location>
        <begin position="350"/>
        <end position="545"/>
    </location>
</feature>
<feature type="transmembrane region" description="Helical" evidence="5">
    <location>
        <begin position="420"/>
        <end position="442"/>
    </location>
</feature>
<dbReference type="GO" id="GO:0005886">
    <property type="term" value="C:plasma membrane"/>
    <property type="evidence" value="ECO:0007669"/>
    <property type="project" value="UniProtKB-SubCell"/>
</dbReference>
<dbReference type="Pfam" id="PF00528">
    <property type="entry name" value="BPD_transp_1"/>
    <property type="match status" value="2"/>
</dbReference>
<dbReference type="InterPro" id="IPR000515">
    <property type="entry name" value="MetI-like"/>
</dbReference>
<evidence type="ECO:0000256" key="1">
    <source>
        <dbReference type="ARBA" id="ARBA00004141"/>
    </source>
</evidence>
<accession>A0A0A7FUR8</accession>
<evidence type="ECO:0000259" key="6">
    <source>
        <dbReference type="PROSITE" id="PS50928"/>
    </source>
</evidence>